<feature type="transmembrane region" description="Helical" evidence="9">
    <location>
        <begin position="254"/>
        <end position="272"/>
    </location>
</feature>
<evidence type="ECO:0000313" key="12">
    <source>
        <dbReference type="Proteomes" id="UP000799766"/>
    </source>
</evidence>
<dbReference type="OrthoDB" id="337750at2759"/>
<dbReference type="PANTHER" id="PTHR14083:SF0">
    <property type="entry name" value="YIP1D-INTERACTING FACTOR 1, ISOFORM C"/>
    <property type="match status" value="1"/>
</dbReference>
<dbReference type="GO" id="GO:0015031">
    <property type="term" value="P:protein transport"/>
    <property type="evidence" value="ECO:0007669"/>
    <property type="project" value="UniProtKB-KW"/>
</dbReference>
<dbReference type="GO" id="GO:0006888">
    <property type="term" value="P:endoplasmic reticulum to Golgi vesicle-mediated transport"/>
    <property type="evidence" value="ECO:0007669"/>
    <property type="project" value="UniProtKB-UniRule"/>
</dbReference>
<dbReference type="InterPro" id="IPR005578">
    <property type="entry name" value="Yif1_fam"/>
</dbReference>
<evidence type="ECO:0000256" key="10">
    <source>
        <dbReference type="SAM" id="MobiDB-lite"/>
    </source>
</evidence>
<dbReference type="Proteomes" id="UP000799766">
    <property type="component" value="Unassembled WGS sequence"/>
</dbReference>
<keyword evidence="5 9" id="KW-0653">Protein transport</keyword>
<dbReference type="GO" id="GO:0005793">
    <property type="term" value="C:endoplasmic reticulum-Golgi intermediate compartment"/>
    <property type="evidence" value="ECO:0007669"/>
    <property type="project" value="UniProtKB-UniRule"/>
</dbReference>
<name>A0A6A6P272_9PEZI</name>
<keyword evidence="8 9" id="KW-0472">Membrane</keyword>
<comment type="similarity">
    <text evidence="1 9">Belongs to the YIF1 family.</text>
</comment>
<dbReference type="GO" id="GO:0005789">
    <property type="term" value="C:endoplasmic reticulum membrane"/>
    <property type="evidence" value="ECO:0007669"/>
    <property type="project" value="UniProtKB-SubCell"/>
</dbReference>
<accession>A0A6A6P272</accession>
<gene>
    <name evidence="11" type="ORF">BDY21DRAFT_341572</name>
</gene>
<feature type="region of interest" description="Disordered" evidence="10">
    <location>
        <begin position="1"/>
        <end position="59"/>
    </location>
</feature>
<evidence type="ECO:0000256" key="5">
    <source>
        <dbReference type="ARBA" id="ARBA00022927"/>
    </source>
</evidence>
<evidence type="ECO:0000313" key="11">
    <source>
        <dbReference type="EMBL" id="KAF2458110.1"/>
    </source>
</evidence>
<feature type="transmembrane region" description="Helical" evidence="9">
    <location>
        <begin position="160"/>
        <end position="181"/>
    </location>
</feature>
<keyword evidence="12" id="KW-1185">Reference proteome</keyword>
<feature type="transmembrane region" description="Helical" evidence="9">
    <location>
        <begin position="187"/>
        <end position="209"/>
    </location>
</feature>
<reference evidence="11" key="1">
    <citation type="journal article" date="2020" name="Stud. Mycol.">
        <title>101 Dothideomycetes genomes: a test case for predicting lifestyles and emergence of pathogens.</title>
        <authorList>
            <person name="Haridas S."/>
            <person name="Albert R."/>
            <person name="Binder M."/>
            <person name="Bloem J."/>
            <person name="Labutti K."/>
            <person name="Salamov A."/>
            <person name="Andreopoulos B."/>
            <person name="Baker S."/>
            <person name="Barry K."/>
            <person name="Bills G."/>
            <person name="Bluhm B."/>
            <person name="Cannon C."/>
            <person name="Castanera R."/>
            <person name="Culley D."/>
            <person name="Daum C."/>
            <person name="Ezra D."/>
            <person name="Gonzalez J."/>
            <person name="Henrissat B."/>
            <person name="Kuo A."/>
            <person name="Liang C."/>
            <person name="Lipzen A."/>
            <person name="Lutzoni F."/>
            <person name="Magnuson J."/>
            <person name="Mondo S."/>
            <person name="Nolan M."/>
            <person name="Ohm R."/>
            <person name="Pangilinan J."/>
            <person name="Park H.-J."/>
            <person name="Ramirez L."/>
            <person name="Alfaro M."/>
            <person name="Sun H."/>
            <person name="Tritt A."/>
            <person name="Yoshinaga Y."/>
            <person name="Zwiers L.-H."/>
            <person name="Turgeon B."/>
            <person name="Goodwin S."/>
            <person name="Spatafora J."/>
            <person name="Crous P."/>
            <person name="Grigoriev I."/>
        </authorList>
    </citation>
    <scope>NUCLEOTIDE SEQUENCE</scope>
    <source>
        <strain evidence="11">ATCC 16933</strain>
    </source>
</reference>
<evidence type="ECO:0000256" key="3">
    <source>
        <dbReference type="ARBA" id="ARBA00022692"/>
    </source>
</evidence>
<keyword evidence="4 9" id="KW-0256">Endoplasmic reticulum</keyword>
<dbReference type="GO" id="GO:0000139">
    <property type="term" value="C:Golgi membrane"/>
    <property type="evidence" value="ECO:0007669"/>
    <property type="project" value="UniProtKB-SubCell"/>
</dbReference>
<evidence type="ECO:0000256" key="9">
    <source>
        <dbReference type="RuleBase" id="RU368073"/>
    </source>
</evidence>
<keyword evidence="6 9" id="KW-1133">Transmembrane helix</keyword>
<protein>
    <recommendedName>
        <fullName evidence="9">Protein YIF1</fullName>
    </recommendedName>
</protein>
<evidence type="ECO:0000256" key="6">
    <source>
        <dbReference type="ARBA" id="ARBA00022989"/>
    </source>
</evidence>
<sequence>MQRMAYSNPAPAQSPPLHHPVPQHVSTVPQLRSPPPPAQQQPQASYGYPQQASQGAPGAGYMQPGFGFINDPTAQMGFQVGKNAVMAGHDYMERNFDRYVNVSALKHYFNVSNSYVANKLYIVLFPWRHRPWSRQQRISNNGQDGLFLPPREDINSPDMYIPLMAFVTYILVSTILAGLRGAFHPELLGVIATTAFAIVIFEILGLKLGCYILSISNESQLLDLVAYSGYKFVGIIVTIVISEIINKGGGTGGWAGWIVFAYTFLANAFFLLRSLKYVLLPDTSPNSNSSTSYTIARSQRTRRSQFLFFYSYIVQLIFMWILSRQEGTGPSKSVA</sequence>
<keyword evidence="7 9" id="KW-0333">Golgi apparatus</keyword>
<keyword evidence="2 9" id="KW-0813">Transport</keyword>
<comment type="function">
    <text evidence="9">Has a role in transport between endoplasmic reticulum and Golgi.</text>
</comment>
<dbReference type="AlphaFoldDB" id="A0A6A6P272"/>
<evidence type="ECO:0000256" key="4">
    <source>
        <dbReference type="ARBA" id="ARBA00022824"/>
    </source>
</evidence>
<proteinExistence type="inferred from homology"/>
<evidence type="ECO:0000256" key="8">
    <source>
        <dbReference type="ARBA" id="ARBA00023136"/>
    </source>
</evidence>
<dbReference type="GO" id="GO:0030134">
    <property type="term" value="C:COPII-coated ER to Golgi transport vesicle"/>
    <property type="evidence" value="ECO:0007669"/>
    <property type="project" value="TreeGrafter"/>
</dbReference>
<feature type="transmembrane region" description="Helical" evidence="9">
    <location>
        <begin position="306"/>
        <end position="323"/>
    </location>
</feature>
<evidence type="ECO:0000256" key="1">
    <source>
        <dbReference type="ARBA" id="ARBA00009727"/>
    </source>
</evidence>
<dbReference type="PANTHER" id="PTHR14083">
    <property type="entry name" value="YIP1 INTERACTING FACTOR HOMOLOG YIF1 PROTEIN"/>
    <property type="match status" value="1"/>
</dbReference>
<dbReference type="EMBL" id="MU001678">
    <property type="protein sequence ID" value="KAF2458110.1"/>
    <property type="molecule type" value="Genomic_DNA"/>
</dbReference>
<feature type="compositionally biased region" description="Low complexity" evidence="10">
    <location>
        <begin position="40"/>
        <end position="51"/>
    </location>
</feature>
<dbReference type="Pfam" id="PF03878">
    <property type="entry name" value="YIF1"/>
    <property type="match status" value="1"/>
</dbReference>
<evidence type="ECO:0000256" key="2">
    <source>
        <dbReference type="ARBA" id="ARBA00022448"/>
    </source>
</evidence>
<feature type="transmembrane region" description="Helical" evidence="9">
    <location>
        <begin position="221"/>
        <end position="242"/>
    </location>
</feature>
<organism evidence="11 12">
    <name type="scientific">Lineolata rhizophorae</name>
    <dbReference type="NCBI Taxonomy" id="578093"/>
    <lineage>
        <taxon>Eukaryota</taxon>
        <taxon>Fungi</taxon>
        <taxon>Dikarya</taxon>
        <taxon>Ascomycota</taxon>
        <taxon>Pezizomycotina</taxon>
        <taxon>Dothideomycetes</taxon>
        <taxon>Dothideomycetes incertae sedis</taxon>
        <taxon>Lineolatales</taxon>
        <taxon>Lineolataceae</taxon>
        <taxon>Lineolata</taxon>
    </lineage>
</organism>
<evidence type="ECO:0000256" key="7">
    <source>
        <dbReference type="ARBA" id="ARBA00023034"/>
    </source>
</evidence>
<comment type="subcellular location">
    <subcellularLocation>
        <location evidence="9">Endoplasmic reticulum membrane</location>
        <topology evidence="9">Multi-pass membrane protein</topology>
    </subcellularLocation>
    <subcellularLocation>
        <location evidence="9">Golgi apparatus membrane</location>
        <topology evidence="9">Multi-pass membrane protein</topology>
    </subcellularLocation>
</comment>
<keyword evidence="3 9" id="KW-0812">Transmembrane</keyword>